<sequence>MRKIMSQFLKIMSPLNTRKNMLPAKRIVTRFTNRVDTGLGNQINGFSFVIKRWKARFLSNVQPIQPGKGITYVDLVKKVQKLCLLLVILMSLYIHALILNC</sequence>
<keyword evidence="1" id="KW-0472">Membrane</keyword>
<keyword evidence="1" id="KW-1133">Transmembrane helix</keyword>
<proteinExistence type="predicted"/>
<evidence type="ECO:0000256" key="1">
    <source>
        <dbReference type="SAM" id="Phobius"/>
    </source>
</evidence>
<dbReference type="AlphaFoldDB" id="A0A072VI37"/>
<dbReference type="EMBL" id="CM001217">
    <property type="protein sequence ID" value="KEH41694.1"/>
    <property type="molecule type" value="Genomic_DNA"/>
</dbReference>
<reference evidence="2 4" key="1">
    <citation type="journal article" date="2011" name="Nature">
        <title>The Medicago genome provides insight into the evolution of rhizobial symbioses.</title>
        <authorList>
            <person name="Young N.D."/>
            <person name="Debelle F."/>
            <person name="Oldroyd G.E."/>
            <person name="Geurts R."/>
            <person name="Cannon S.B."/>
            <person name="Udvardi M.K."/>
            <person name="Benedito V.A."/>
            <person name="Mayer K.F."/>
            <person name="Gouzy J."/>
            <person name="Schoof H."/>
            <person name="Van de Peer Y."/>
            <person name="Proost S."/>
            <person name="Cook D.R."/>
            <person name="Meyers B.C."/>
            <person name="Spannagl M."/>
            <person name="Cheung F."/>
            <person name="De Mita S."/>
            <person name="Krishnakumar V."/>
            <person name="Gundlach H."/>
            <person name="Zhou S."/>
            <person name="Mudge J."/>
            <person name="Bharti A.K."/>
            <person name="Murray J.D."/>
            <person name="Naoumkina M.A."/>
            <person name="Rosen B."/>
            <person name="Silverstein K.A."/>
            <person name="Tang H."/>
            <person name="Rombauts S."/>
            <person name="Zhao P.X."/>
            <person name="Zhou P."/>
            <person name="Barbe V."/>
            <person name="Bardou P."/>
            <person name="Bechner M."/>
            <person name="Bellec A."/>
            <person name="Berger A."/>
            <person name="Berges H."/>
            <person name="Bidwell S."/>
            <person name="Bisseling T."/>
            <person name="Choisne N."/>
            <person name="Couloux A."/>
            <person name="Denny R."/>
            <person name="Deshpande S."/>
            <person name="Dai X."/>
            <person name="Doyle J.J."/>
            <person name="Dudez A.M."/>
            <person name="Farmer A.D."/>
            <person name="Fouteau S."/>
            <person name="Franken C."/>
            <person name="Gibelin C."/>
            <person name="Gish J."/>
            <person name="Goldstein S."/>
            <person name="Gonzalez A.J."/>
            <person name="Green P.J."/>
            <person name="Hallab A."/>
            <person name="Hartog M."/>
            <person name="Hua A."/>
            <person name="Humphray S.J."/>
            <person name="Jeong D.H."/>
            <person name="Jing Y."/>
            <person name="Jocker A."/>
            <person name="Kenton S.M."/>
            <person name="Kim D.J."/>
            <person name="Klee K."/>
            <person name="Lai H."/>
            <person name="Lang C."/>
            <person name="Lin S."/>
            <person name="Macmil S.L."/>
            <person name="Magdelenat G."/>
            <person name="Matthews L."/>
            <person name="McCorrison J."/>
            <person name="Monaghan E.L."/>
            <person name="Mun J.H."/>
            <person name="Najar F.Z."/>
            <person name="Nicholson C."/>
            <person name="Noirot C."/>
            <person name="O'Bleness M."/>
            <person name="Paule C.R."/>
            <person name="Poulain J."/>
            <person name="Prion F."/>
            <person name="Qin B."/>
            <person name="Qu C."/>
            <person name="Retzel E.F."/>
            <person name="Riddle C."/>
            <person name="Sallet E."/>
            <person name="Samain S."/>
            <person name="Samson N."/>
            <person name="Sanders I."/>
            <person name="Saurat O."/>
            <person name="Scarpelli C."/>
            <person name="Schiex T."/>
            <person name="Segurens B."/>
            <person name="Severin A.J."/>
            <person name="Sherrier D.J."/>
            <person name="Shi R."/>
            <person name="Sims S."/>
            <person name="Singer S.R."/>
            <person name="Sinharoy S."/>
            <person name="Sterck L."/>
            <person name="Viollet A."/>
            <person name="Wang B.B."/>
            <person name="Wang K."/>
            <person name="Wang M."/>
            <person name="Wang X."/>
            <person name="Warfsmann J."/>
            <person name="Weissenbach J."/>
            <person name="White D.D."/>
            <person name="White J.D."/>
            <person name="Wiley G.B."/>
            <person name="Wincker P."/>
            <person name="Xing Y."/>
            <person name="Yang L."/>
            <person name="Yao Z."/>
            <person name="Ying F."/>
            <person name="Zhai J."/>
            <person name="Zhou L."/>
            <person name="Zuber A."/>
            <person name="Denarie J."/>
            <person name="Dixon R.A."/>
            <person name="May G.D."/>
            <person name="Schwartz D.C."/>
            <person name="Rogers J."/>
            <person name="Quetier F."/>
            <person name="Town C.D."/>
            <person name="Roe B.A."/>
        </authorList>
    </citation>
    <scope>NUCLEOTIDE SEQUENCE [LARGE SCALE GENOMIC DNA]</scope>
    <source>
        <strain evidence="2">A17</strain>
        <strain evidence="3 4">cv. Jemalong A17</strain>
    </source>
</reference>
<accession>A0A072VI37</accession>
<reference evidence="3" key="3">
    <citation type="submission" date="2015-04" db="UniProtKB">
        <authorList>
            <consortium name="EnsemblPlants"/>
        </authorList>
    </citation>
    <scope>IDENTIFICATION</scope>
    <source>
        <strain evidence="3">cv. Jemalong A17</strain>
    </source>
</reference>
<evidence type="ECO:0000313" key="3">
    <source>
        <dbReference type="EnsemblPlants" id="KEH41694"/>
    </source>
</evidence>
<organism evidence="2 4">
    <name type="scientific">Medicago truncatula</name>
    <name type="common">Barrel medic</name>
    <name type="synonym">Medicago tribuloides</name>
    <dbReference type="NCBI Taxonomy" id="3880"/>
    <lineage>
        <taxon>Eukaryota</taxon>
        <taxon>Viridiplantae</taxon>
        <taxon>Streptophyta</taxon>
        <taxon>Embryophyta</taxon>
        <taxon>Tracheophyta</taxon>
        <taxon>Spermatophyta</taxon>
        <taxon>Magnoliopsida</taxon>
        <taxon>eudicotyledons</taxon>
        <taxon>Gunneridae</taxon>
        <taxon>Pentapetalae</taxon>
        <taxon>rosids</taxon>
        <taxon>fabids</taxon>
        <taxon>Fabales</taxon>
        <taxon>Fabaceae</taxon>
        <taxon>Papilionoideae</taxon>
        <taxon>50 kb inversion clade</taxon>
        <taxon>NPAAA clade</taxon>
        <taxon>Hologalegina</taxon>
        <taxon>IRL clade</taxon>
        <taxon>Trifolieae</taxon>
        <taxon>Medicago</taxon>
    </lineage>
</organism>
<keyword evidence="4" id="KW-1185">Reference proteome</keyword>
<dbReference type="EnsemblPlants" id="KEH41694">
    <property type="protein sequence ID" value="KEH41694"/>
    <property type="gene ID" value="MTR_1g053845"/>
</dbReference>
<dbReference type="Proteomes" id="UP000002051">
    <property type="component" value="Unassembled WGS sequence"/>
</dbReference>
<keyword evidence="1 2" id="KW-0812">Transmembrane</keyword>
<protein>
    <submittedName>
        <fullName evidence="2">Transmembrane protein, putative</fullName>
    </submittedName>
</protein>
<reference evidence="2 4" key="2">
    <citation type="journal article" date="2014" name="BMC Genomics">
        <title>An improved genome release (version Mt4.0) for the model legume Medicago truncatula.</title>
        <authorList>
            <person name="Tang H."/>
            <person name="Krishnakumar V."/>
            <person name="Bidwell S."/>
            <person name="Rosen B."/>
            <person name="Chan A."/>
            <person name="Zhou S."/>
            <person name="Gentzbittel L."/>
            <person name="Childs K.L."/>
            <person name="Yandell M."/>
            <person name="Gundlach H."/>
            <person name="Mayer K.F."/>
            <person name="Schwartz D.C."/>
            <person name="Town C.D."/>
        </authorList>
    </citation>
    <scope>GENOME REANNOTATION</scope>
    <source>
        <strain evidence="2">A17</strain>
        <strain evidence="3 4">cv. Jemalong A17</strain>
    </source>
</reference>
<name>A0A072VI37_MEDTR</name>
<gene>
    <name evidence="2" type="ordered locus">MTR_1g053845</name>
</gene>
<evidence type="ECO:0000313" key="2">
    <source>
        <dbReference type="EMBL" id="KEH41694.1"/>
    </source>
</evidence>
<dbReference type="HOGENOM" id="CLU_2295826_0_0_1"/>
<evidence type="ECO:0000313" key="4">
    <source>
        <dbReference type="Proteomes" id="UP000002051"/>
    </source>
</evidence>
<feature type="transmembrane region" description="Helical" evidence="1">
    <location>
        <begin position="82"/>
        <end position="99"/>
    </location>
</feature>